<reference evidence="2 3" key="1">
    <citation type="submission" date="2018-06" db="EMBL/GenBank/DDBJ databases">
        <title>Draft sequence of Acidithiobacillus ferrooxidans CCM 4253.</title>
        <authorList>
            <person name="Moya-Beltran A."/>
            <person name="Castro M."/>
            <person name="Covarrubias P.C."/>
            <person name="Issotta F."/>
            <person name="Janiczek O."/>
            <person name="Mandl M."/>
            <person name="Kucera J."/>
            <person name="Quatrini R."/>
        </authorList>
    </citation>
    <scope>NUCLEOTIDE SEQUENCE [LARGE SCALE GENOMIC DNA]</scope>
    <source>
        <strain evidence="2 3">CCM 4253</strain>
    </source>
</reference>
<dbReference type="InterPro" id="IPR050767">
    <property type="entry name" value="Sel1_AlgK"/>
</dbReference>
<dbReference type="PANTHER" id="PTHR11102:SF160">
    <property type="entry name" value="ERAD-ASSOCIATED E3 UBIQUITIN-PROTEIN LIGASE COMPONENT HRD3"/>
    <property type="match status" value="1"/>
</dbReference>
<feature type="chain" id="PRO_5016116265" evidence="1">
    <location>
        <begin position="31"/>
        <end position="190"/>
    </location>
</feature>
<dbReference type="GeneID" id="65279684"/>
<dbReference type="OMA" id="DEQAVYW"/>
<dbReference type="PANTHER" id="PTHR11102">
    <property type="entry name" value="SEL-1-LIKE PROTEIN"/>
    <property type="match status" value="1"/>
</dbReference>
<protein>
    <submittedName>
        <fullName evidence="2">Sel1 repeat family protein</fullName>
    </submittedName>
</protein>
<sequence>MRNYHDFSKRFLPAVCGAVFLALSAPWADAHTATGVAPQDVAGAHSADLTTARLENTIGTRCALGDGVPQNYSLAAHWFNKAALHGYAKAEYNLGMQYYFGQGVNKDEAKAAYWWKKAAAQGIPAAQYNLGNLYFLGQGVPQDYGQASLWWRKAAALGNVQASRNLATLAQVHPEYREVAAVREKTVVAP</sequence>
<dbReference type="Pfam" id="PF08238">
    <property type="entry name" value="Sel1"/>
    <property type="match status" value="3"/>
</dbReference>
<proteinExistence type="predicted"/>
<dbReference type="AlphaFoldDB" id="A0A2W1KTN3"/>
<comment type="caution">
    <text evidence="2">The sequence shown here is derived from an EMBL/GenBank/DDBJ whole genome shotgun (WGS) entry which is preliminary data.</text>
</comment>
<dbReference type="InterPro" id="IPR006597">
    <property type="entry name" value="Sel1-like"/>
</dbReference>
<dbReference type="InterPro" id="IPR011990">
    <property type="entry name" value="TPR-like_helical_dom_sf"/>
</dbReference>
<accession>A0A2W1KTN3</accession>
<dbReference type="Proteomes" id="UP000248886">
    <property type="component" value="Unassembled WGS sequence"/>
</dbReference>
<dbReference type="EMBL" id="QKQP01000001">
    <property type="protein sequence ID" value="PZD82681.1"/>
    <property type="molecule type" value="Genomic_DNA"/>
</dbReference>
<name>A0A2W1KTN3_ACIFR</name>
<dbReference type="OrthoDB" id="6687494at2"/>
<gene>
    <name evidence="2" type="ORF">DN052_06690</name>
</gene>
<evidence type="ECO:0000313" key="2">
    <source>
        <dbReference type="EMBL" id="PZD82681.1"/>
    </source>
</evidence>
<organism evidence="2 3">
    <name type="scientific">Acidithiobacillus ferrooxidans</name>
    <name type="common">Thiobacillus ferrooxidans</name>
    <dbReference type="NCBI Taxonomy" id="920"/>
    <lineage>
        <taxon>Bacteria</taxon>
        <taxon>Pseudomonadati</taxon>
        <taxon>Pseudomonadota</taxon>
        <taxon>Acidithiobacillia</taxon>
        <taxon>Acidithiobacillales</taxon>
        <taxon>Acidithiobacillaceae</taxon>
        <taxon>Acidithiobacillus</taxon>
    </lineage>
</organism>
<dbReference type="SMART" id="SM00671">
    <property type="entry name" value="SEL1"/>
    <property type="match status" value="3"/>
</dbReference>
<dbReference type="SUPFAM" id="SSF81901">
    <property type="entry name" value="HCP-like"/>
    <property type="match status" value="1"/>
</dbReference>
<dbReference type="RefSeq" id="WP_012536076.1">
    <property type="nucleotide sequence ID" value="NZ_AP025160.1"/>
</dbReference>
<evidence type="ECO:0000313" key="3">
    <source>
        <dbReference type="Proteomes" id="UP000248886"/>
    </source>
</evidence>
<keyword evidence="1" id="KW-0732">Signal</keyword>
<evidence type="ECO:0000256" key="1">
    <source>
        <dbReference type="SAM" id="SignalP"/>
    </source>
</evidence>
<feature type="signal peptide" evidence="1">
    <location>
        <begin position="1"/>
        <end position="30"/>
    </location>
</feature>
<dbReference type="Gene3D" id="1.25.40.10">
    <property type="entry name" value="Tetratricopeptide repeat domain"/>
    <property type="match status" value="1"/>
</dbReference>